<dbReference type="PANTHER" id="PTHR41523">
    <property type="entry name" value="TWO-COMPONENT SYSTEM SENSOR PROTEIN"/>
    <property type="match status" value="1"/>
</dbReference>
<dbReference type="GO" id="GO:0005524">
    <property type="term" value="F:ATP binding"/>
    <property type="evidence" value="ECO:0007669"/>
    <property type="project" value="UniProtKB-KW"/>
</dbReference>
<keyword evidence="3" id="KW-0597">Phosphoprotein</keyword>
<keyword evidence="8" id="KW-0472">Membrane</keyword>
<dbReference type="Gene3D" id="3.30.450.20">
    <property type="entry name" value="PAS domain"/>
    <property type="match status" value="1"/>
</dbReference>
<evidence type="ECO:0000256" key="4">
    <source>
        <dbReference type="ARBA" id="ARBA00022679"/>
    </source>
</evidence>
<evidence type="ECO:0000256" key="1">
    <source>
        <dbReference type="ARBA" id="ARBA00000085"/>
    </source>
</evidence>
<keyword evidence="4" id="KW-0808">Transferase</keyword>
<proteinExistence type="predicted"/>
<sequence length="639" mass="74942">MKIFLYTFLFLISLSLHCQKKEFSQEELETKIEEFILTKKLDSATYFLKNLDKSEYKSILEKIALNEKLTYKEYNILFSNLSNRTSIRYERISNFIDETIKTPETNQFNKSFFQIKCDQIYNLRDDVSVEKASEKHRELEKYLSNFNKNDIAIQKASLRIQTHPIVLNLIEKNVEDGKKLTLECLEKSRKLNDLELQIMFMYHLSDFLVIERKLDEYIKISEESLALENQLQKHTPYYHAILQHLIDAYIYKGGYTDKVLKLIDELYNDPTYKIQTYSLYLKLLGRPDTDTLIRDQVLQKFEVSDIKQLVEKFQILGKDLNQNDFYKLLFESSNALVNNDFLEEALEVKDQSIALTRKIYSQDLSKSLADFKIEQVEKTKQQEIENEQEKNKLYSLILVLVGVFLFISLLIIRKVLRQSKELTHKNEIINETLKEKELLIKEVHHRVKNNFQIVASLLELQTKGISDKKALELVNEGKNRVKSMALIHQKLYQNDTGLIDFNEYLKMLTKELSIAYKQKNNVETTIDAVNMFFEVDTAIPLGLIINEIITNAYKYAFHNEKENKLSISIHKEAEHFKLIIQDNGNGISEDFDIKNAKSLGLLLVNRLVKQLHGTLKQLNQDGAKFEITFKDNYTRGLVH</sequence>
<comment type="caution">
    <text evidence="10">The sequence shown here is derived from an EMBL/GenBank/DDBJ whole genome shotgun (WGS) entry which is preliminary data.</text>
</comment>
<evidence type="ECO:0000313" key="11">
    <source>
        <dbReference type="Proteomes" id="UP000237608"/>
    </source>
</evidence>
<dbReference type="EMBL" id="MSCL01000001">
    <property type="protein sequence ID" value="PQJ75353.1"/>
    <property type="molecule type" value="Genomic_DNA"/>
</dbReference>
<evidence type="ECO:0000256" key="7">
    <source>
        <dbReference type="ARBA" id="ARBA00022840"/>
    </source>
</evidence>
<keyword evidence="6" id="KW-0418">Kinase</keyword>
<dbReference type="InterPro" id="IPR036890">
    <property type="entry name" value="HATPase_C_sf"/>
</dbReference>
<dbReference type="RefSeq" id="WP_105046493.1">
    <property type="nucleotide sequence ID" value="NZ_CP150662.1"/>
</dbReference>
<dbReference type="EC" id="2.7.13.3" evidence="2"/>
<dbReference type="OrthoDB" id="9767435at2"/>
<keyword evidence="5" id="KW-0547">Nucleotide-binding</keyword>
<dbReference type="PANTHER" id="PTHR41523:SF8">
    <property type="entry name" value="ETHYLENE RESPONSE SENSOR PROTEIN"/>
    <property type="match status" value="1"/>
</dbReference>
<keyword evidence="11" id="KW-1185">Reference proteome</keyword>
<evidence type="ECO:0000256" key="2">
    <source>
        <dbReference type="ARBA" id="ARBA00012438"/>
    </source>
</evidence>
<dbReference type="Pfam" id="PF07568">
    <property type="entry name" value="HisKA_2"/>
    <property type="match status" value="1"/>
</dbReference>
<dbReference type="InterPro" id="IPR003594">
    <property type="entry name" value="HATPase_dom"/>
</dbReference>
<dbReference type="GO" id="GO:0004673">
    <property type="term" value="F:protein histidine kinase activity"/>
    <property type="evidence" value="ECO:0007669"/>
    <property type="project" value="UniProtKB-EC"/>
</dbReference>
<feature type="domain" description="Histidine kinase" evidence="9">
    <location>
        <begin position="442"/>
        <end position="633"/>
    </location>
</feature>
<keyword evidence="7" id="KW-0067">ATP-binding</keyword>
<name>A0A2S7WCM0_9FLAO</name>
<evidence type="ECO:0000256" key="6">
    <source>
        <dbReference type="ARBA" id="ARBA00022777"/>
    </source>
</evidence>
<accession>A0A2S7WCM0</accession>
<dbReference type="SUPFAM" id="SSF55874">
    <property type="entry name" value="ATPase domain of HSP90 chaperone/DNA topoisomerase II/histidine kinase"/>
    <property type="match status" value="1"/>
</dbReference>
<organism evidence="10 11">
    <name type="scientific">Polaribacter gangjinensis</name>
    <dbReference type="NCBI Taxonomy" id="574710"/>
    <lineage>
        <taxon>Bacteria</taxon>
        <taxon>Pseudomonadati</taxon>
        <taxon>Bacteroidota</taxon>
        <taxon>Flavobacteriia</taxon>
        <taxon>Flavobacteriales</taxon>
        <taxon>Flavobacteriaceae</taxon>
    </lineage>
</organism>
<feature type="transmembrane region" description="Helical" evidence="8">
    <location>
        <begin position="393"/>
        <end position="412"/>
    </location>
</feature>
<dbReference type="Gene3D" id="3.30.565.10">
    <property type="entry name" value="Histidine kinase-like ATPase, C-terminal domain"/>
    <property type="match status" value="1"/>
</dbReference>
<dbReference type="InterPro" id="IPR011495">
    <property type="entry name" value="Sig_transdc_His_kin_sub2_dim/P"/>
</dbReference>
<dbReference type="Proteomes" id="UP000237608">
    <property type="component" value="Unassembled WGS sequence"/>
</dbReference>
<keyword evidence="8" id="KW-0812">Transmembrane</keyword>
<dbReference type="Pfam" id="PF02518">
    <property type="entry name" value="HATPase_c"/>
    <property type="match status" value="1"/>
</dbReference>
<evidence type="ECO:0000256" key="3">
    <source>
        <dbReference type="ARBA" id="ARBA00022553"/>
    </source>
</evidence>
<evidence type="ECO:0000256" key="8">
    <source>
        <dbReference type="SAM" id="Phobius"/>
    </source>
</evidence>
<dbReference type="AlphaFoldDB" id="A0A2S7WCM0"/>
<protein>
    <recommendedName>
        <fullName evidence="2">histidine kinase</fullName>
        <ecNumber evidence="2">2.7.13.3</ecNumber>
    </recommendedName>
</protein>
<dbReference type="SMART" id="SM00387">
    <property type="entry name" value="HATPase_c"/>
    <property type="match status" value="1"/>
</dbReference>
<evidence type="ECO:0000256" key="5">
    <source>
        <dbReference type="ARBA" id="ARBA00022741"/>
    </source>
</evidence>
<evidence type="ECO:0000259" key="9">
    <source>
        <dbReference type="PROSITE" id="PS50109"/>
    </source>
</evidence>
<dbReference type="InterPro" id="IPR005467">
    <property type="entry name" value="His_kinase_dom"/>
</dbReference>
<evidence type="ECO:0000313" key="10">
    <source>
        <dbReference type="EMBL" id="PQJ75353.1"/>
    </source>
</evidence>
<reference evidence="10 11" key="1">
    <citation type="submission" date="2016-12" db="EMBL/GenBank/DDBJ databases">
        <title>Trade-off between light-utilization and light-protection in marine flavobacteria.</title>
        <authorList>
            <person name="Kumagai Y."/>
            <person name="Yoshizawa S."/>
            <person name="Kogure K."/>
            <person name="Iwasaki W."/>
        </authorList>
    </citation>
    <scope>NUCLEOTIDE SEQUENCE [LARGE SCALE GENOMIC DNA]</scope>
    <source>
        <strain evidence="10 11">KCTC 22729</strain>
    </source>
</reference>
<keyword evidence="8" id="KW-1133">Transmembrane helix</keyword>
<comment type="catalytic activity">
    <reaction evidence="1">
        <text>ATP + protein L-histidine = ADP + protein N-phospho-L-histidine.</text>
        <dbReference type="EC" id="2.7.13.3"/>
    </reaction>
</comment>
<gene>
    <name evidence="10" type="ORF">BTO13_08915</name>
</gene>
<dbReference type="PROSITE" id="PS50109">
    <property type="entry name" value="HIS_KIN"/>
    <property type="match status" value="1"/>
</dbReference>